<accession>A0A183EZM9</accession>
<dbReference type="Pfam" id="PF01484">
    <property type="entry name" value="Col_cuticle_N"/>
    <property type="match status" value="1"/>
</dbReference>
<keyword evidence="2" id="KW-0472">Membrane</keyword>
<evidence type="ECO:0000256" key="1">
    <source>
        <dbReference type="ARBA" id="ARBA00022737"/>
    </source>
</evidence>
<dbReference type="InterPro" id="IPR002486">
    <property type="entry name" value="Col_cuticle_N"/>
</dbReference>
<protein>
    <submittedName>
        <fullName evidence="6">Col_cuticle_N domain-containing protein</fullName>
    </submittedName>
</protein>
<reference evidence="6" key="1">
    <citation type="submission" date="2016-06" db="UniProtKB">
        <authorList>
            <consortium name="WormBaseParasite"/>
        </authorList>
    </citation>
    <scope>IDENTIFICATION</scope>
</reference>
<dbReference type="Proteomes" id="UP000271098">
    <property type="component" value="Unassembled WGS sequence"/>
</dbReference>
<dbReference type="WBParaSite" id="GPUH_0002645001-mRNA-1">
    <property type="protein sequence ID" value="GPUH_0002645001-mRNA-1"/>
    <property type="gene ID" value="GPUH_0002645001"/>
</dbReference>
<evidence type="ECO:0000313" key="6">
    <source>
        <dbReference type="WBParaSite" id="GPUH_0002645001-mRNA-1"/>
    </source>
</evidence>
<dbReference type="EMBL" id="UYRT01110758">
    <property type="protein sequence ID" value="VDN45532.1"/>
    <property type="molecule type" value="Genomic_DNA"/>
</dbReference>
<keyword evidence="1" id="KW-0677">Repeat</keyword>
<dbReference type="OrthoDB" id="5873682at2759"/>
<proteinExistence type="predicted"/>
<evidence type="ECO:0000259" key="3">
    <source>
        <dbReference type="SMART" id="SM01088"/>
    </source>
</evidence>
<feature type="domain" description="Nematode cuticle collagen N-terminal" evidence="3">
    <location>
        <begin position="5"/>
        <end position="57"/>
    </location>
</feature>
<dbReference type="GO" id="GO:0042302">
    <property type="term" value="F:structural constituent of cuticle"/>
    <property type="evidence" value="ECO:0007669"/>
    <property type="project" value="InterPro"/>
</dbReference>
<evidence type="ECO:0000256" key="2">
    <source>
        <dbReference type="SAM" id="Phobius"/>
    </source>
</evidence>
<evidence type="ECO:0000313" key="4">
    <source>
        <dbReference type="EMBL" id="VDN45532.1"/>
    </source>
</evidence>
<keyword evidence="2" id="KW-0812">Transmembrane</keyword>
<keyword evidence="5" id="KW-1185">Reference proteome</keyword>
<name>A0A183EZM9_9BILA</name>
<dbReference type="SMART" id="SM01088">
    <property type="entry name" value="Col_cuticle_N"/>
    <property type="match status" value="1"/>
</dbReference>
<sequence>MSAHLAAYSAVGLSICALVACIVFLPSLYNRISEIRHELELDMEEFRELQNEIYIHLKSGSVGIGGGSLIGYRKKRALSSPGQCRM</sequence>
<keyword evidence="2" id="KW-1133">Transmembrane helix</keyword>
<reference evidence="4 5" key="2">
    <citation type="submission" date="2018-11" db="EMBL/GenBank/DDBJ databases">
        <authorList>
            <consortium name="Pathogen Informatics"/>
        </authorList>
    </citation>
    <scope>NUCLEOTIDE SEQUENCE [LARGE SCALE GENOMIC DNA]</scope>
</reference>
<evidence type="ECO:0000313" key="5">
    <source>
        <dbReference type="Proteomes" id="UP000271098"/>
    </source>
</evidence>
<feature type="transmembrane region" description="Helical" evidence="2">
    <location>
        <begin position="6"/>
        <end position="29"/>
    </location>
</feature>
<gene>
    <name evidence="4" type="ORF">GPUH_LOCUS26420</name>
</gene>
<organism evidence="6">
    <name type="scientific">Gongylonema pulchrum</name>
    <dbReference type="NCBI Taxonomy" id="637853"/>
    <lineage>
        <taxon>Eukaryota</taxon>
        <taxon>Metazoa</taxon>
        <taxon>Ecdysozoa</taxon>
        <taxon>Nematoda</taxon>
        <taxon>Chromadorea</taxon>
        <taxon>Rhabditida</taxon>
        <taxon>Spirurina</taxon>
        <taxon>Spiruromorpha</taxon>
        <taxon>Spiruroidea</taxon>
        <taxon>Gongylonematidae</taxon>
        <taxon>Gongylonema</taxon>
    </lineage>
</organism>
<dbReference type="AlphaFoldDB" id="A0A183EZM9"/>